<evidence type="ECO:0000313" key="10">
    <source>
        <dbReference type="Proteomes" id="UP001187682"/>
    </source>
</evidence>
<dbReference type="SUPFAM" id="SSF52540">
    <property type="entry name" value="P-loop containing nucleoside triphosphate hydrolases"/>
    <property type="match status" value="1"/>
</dbReference>
<feature type="compositionally biased region" description="Basic and acidic residues" evidence="7">
    <location>
        <begin position="149"/>
        <end position="161"/>
    </location>
</feature>
<organism evidence="9 10">
    <name type="scientific">Cephalotrichum gorgonifer</name>
    <dbReference type="NCBI Taxonomy" id="2041049"/>
    <lineage>
        <taxon>Eukaryota</taxon>
        <taxon>Fungi</taxon>
        <taxon>Dikarya</taxon>
        <taxon>Ascomycota</taxon>
        <taxon>Pezizomycotina</taxon>
        <taxon>Sordariomycetes</taxon>
        <taxon>Hypocreomycetidae</taxon>
        <taxon>Microascales</taxon>
        <taxon>Microascaceae</taxon>
        <taxon>Cephalotrichum</taxon>
    </lineage>
</organism>
<name>A0AAE8MRY7_9PEZI</name>
<dbReference type="GO" id="GO:0000707">
    <property type="term" value="P:meiotic DNA recombinase assembly"/>
    <property type="evidence" value="ECO:0007669"/>
    <property type="project" value="TreeGrafter"/>
</dbReference>
<protein>
    <submittedName>
        <fullName evidence="9">Related to DNA repair protein rhp55</fullName>
    </submittedName>
</protein>
<dbReference type="GO" id="GO:0008821">
    <property type="term" value="F:crossover junction DNA endonuclease activity"/>
    <property type="evidence" value="ECO:0007669"/>
    <property type="project" value="TreeGrafter"/>
</dbReference>
<dbReference type="GO" id="GO:0005524">
    <property type="term" value="F:ATP binding"/>
    <property type="evidence" value="ECO:0007669"/>
    <property type="project" value="UniProtKB-KW"/>
</dbReference>
<keyword evidence="6" id="KW-0539">Nucleus</keyword>
<accession>A0AAE8MRY7</accession>
<feature type="region of interest" description="Disordered" evidence="7">
    <location>
        <begin position="126"/>
        <end position="161"/>
    </location>
</feature>
<dbReference type="CDD" id="cd01393">
    <property type="entry name" value="RecA-like"/>
    <property type="match status" value="1"/>
</dbReference>
<dbReference type="InterPro" id="IPR027417">
    <property type="entry name" value="P-loop_NTPase"/>
</dbReference>
<dbReference type="GO" id="GO:0000400">
    <property type="term" value="F:four-way junction DNA binding"/>
    <property type="evidence" value="ECO:0007669"/>
    <property type="project" value="TreeGrafter"/>
</dbReference>
<evidence type="ECO:0000313" key="9">
    <source>
        <dbReference type="EMBL" id="SPN98594.1"/>
    </source>
</evidence>
<evidence type="ECO:0000259" key="8">
    <source>
        <dbReference type="SMART" id="SM00382"/>
    </source>
</evidence>
<reference evidence="9" key="1">
    <citation type="submission" date="2018-03" db="EMBL/GenBank/DDBJ databases">
        <authorList>
            <person name="Guldener U."/>
        </authorList>
    </citation>
    <scope>NUCLEOTIDE SEQUENCE</scope>
</reference>
<proteinExistence type="predicted"/>
<dbReference type="GO" id="GO:0007131">
    <property type="term" value="P:reciprocal meiotic recombination"/>
    <property type="evidence" value="ECO:0007669"/>
    <property type="project" value="TreeGrafter"/>
</dbReference>
<evidence type="ECO:0000256" key="6">
    <source>
        <dbReference type="ARBA" id="ARBA00023242"/>
    </source>
</evidence>
<dbReference type="AlphaFoldDB" id="A0AAE8MRY7"/>
<dbReference type="GO" id="GO:0005657">
    <property type="term" value="C:replication fork"/>
    <property type="evidence" value="ECO:0007669"/>
    <property type="project" value="TreeGrafter"/>
</dbReference>
<feature type="compositionally biased region" description="Acidic residues" evidence="7">
    <location>
        <begin position="366"/>
        <end position="377"/>
    </location>
</feature>
<evidence type="ECO:0000256" key="4">
    <source>
        <dbReference type="ARBA" id="ARBA00022840"/>
    </source>
</evidence>
<feature type="compositionally biased region" description="Acidic residues" evidence="7">
    <location>
        <begin position="406"/>
        <end position="427"/>
    </location>
</feature>
<evidence type="ECO:0000256" key="2">
    <source>
        <dbReference type="ARBA" id="ARBA00022741"/>
    </source>
</evidence>
<dbReference type="InterPro" id="IPR052093">
    <property type="entry name" value="HR_Repair_Mediator"/>
</dbReference>
<keyword evidence="5" id="KW-0234">DNA repair</keyword>
<keyword evidence="2" id="KW-0547">Nucleotide-binding</keyword>
<keyword evidence="10" id="KW-1185">Reference proteome</keyword>
<feature type="domain" description="AAA+ ATPase" evidence="8">
    <location>
        <begin position="86"/>
        <end position="285"/>
    </location>
</feature>
<dbReference type="PANTHER" id="PTHR46239">
    <property type="entry name" value="DNA REPAIR PROTEIN RAD51 HOMOLOG 3 RAD51C"/>
    <property type="match status" value="1"/>
</dbReference>
<gene>
    <name evidence="9" type="ORF">DNG_01639</name>
</gene>
<dbReference type="GO" id="GO:0033063">
    <property type="term" value="C:Rad51B-Rad51C-Rad51D-XRCC2 complex"/>
    <property type="evidence" value="ECO:0007669"/>
    <property type="project" value="TreeGrafter"/>
</dbReference>
<comment type="subcellular location">
    <subcellularLocation>
        <location evidence="1">Nucleus</location>
    </subcellularLocation>
</comment>
<dbReference type="Proteomes" id="UP001187682">
    <property type="component" value="Unassembled WGS sequence"/>
</dbReference>
<dbReference type="SMART" id="SM00382">
    <property type="entry name" value="AAA"/>
    <property type="match status" value="1"/>
</dbReference>
<dbReference type="InterPro" id="IPR003593">
    <property type="entry name" value="AAA+_ATPase"/>
</dbReference>
<evidence type="ECO:0000256" key="5">
    <source>
        <dbReference type="ARBA" id="ARBA00023204"/>
    </source>
</evidence>
<keyword evidence="3" id="KW-0227">DNA damage</keyword>
<evidence type="ECO:0000256" key="3">
    <source>
        <dbReference type="ARBA" id="ARBA00022763"/>
    </source>
</evidence>
<keyword evidence="4" id="KW-0067">ATP-binding</keyword>
<evidence type="ECO:0000256" key="7">
    <source>
        <dbReference type="SAM" id="MobiDB-lite"/>
    </source>
</evidence>
<comment type="caution">
    <text evidence="9">The sequence shown here is derived from an EMBL/GenBank/DDBJ whole genome shotgun (WGS) entry which is preliminary data.</text>
</comment>
<dbReference type="Gene3D" id="3.40.50.300">
    <property type="entry name" value="P-loop containing nucleotide triphosphate hydrolases"/>
    <property type="match status" value="1"/>
</dbReference>
<evidence type="ECO:0000256" key="1">
    <source>
        <dbReference type="ARBA" id="ARBA00004123"/>
    </source>
</evidence>
<dbReference type="EMBL" id="ONZQ02000002">
    <property type="protein sequence ID" value="SPN98594.1"/>
    <property type="molecule type" value="Genomic_DNA"/>
</dbReference>
<feature type="region of interest" description="Disordered" evidence="7">
    <location>
        <begin position="359"/>
        <end position="427"/>
    </location>
</feature>
<dbReference type="GO" id="GO:0033065">
    <property type="term" value="C:Rad51C-XRCC3 complex"/>
    <property type="evidence" value="ECO:0007669"/>
    <property type="project" value="TreeGrafter"/>
</dbReference>
<sequence length="427" mass="46066">MDLNPSIDEHDEYKHGHEHDMSTLDIQNTHRLPAVSAAQALDDLNDDLSRCVSTGLRELDRALAAVPESPRENSKDGGEGAAGVCRGQVTEIWGPPGVGKTAMGIQICASALSDGHGAVWIALTRQPEPSPKPVEGSGPSPSDEPSGGEAKELRDDDEGGQDKGFVHYGCPTLAHLIALLCRPVASSLPTNTAVVVVDSLSALFNEAFPKVSDGRRNFNASKDSGLLKRRQQTLQYVISSLQKLASTRNCAIVLLSQCATRMQSHSRGAALAPAVNVTVWEQGIASRLVLFRDWVWKDGHAVDTRFVGVQRVSGRKVDGPLMRVFAFQVGKTGLLPVDYDIADRQSQVEDRSVKRKFGDVRREIPDSDDEYGWDSEDEAHLPPEPPQWQGSEDLIVGTQRSGSESSGEEDADEEGGDAAEESVEEGA</sequence>
<feature type="compositionally biased region" description="Low complexity" evidence="7">
    <location>
        <begin position="133"/>
        <end position="148"/>
    </location>
</feature>
<dbReference type="PANTHER" id="PTHR46239:SF1">
    <property type="entry name" value="DNA REPAIR PROTEIN RAD51 HOMOLOG 3"/>
    <property type="match status" value="1"/>
</dbReference>